<proteinExistence type="predicted"/>
<feature type="domain" description="DUF7275" evidence="1">
    <location>
        <begin position="62"/>
        <end position="238"/>
    </location>
</feature>
<keyword evidence="3" id="KW-1185">Reference proteome</keyword>
<evidence type="ECO:0000259" key="1">
    <source>
        <dbReference type="Pfam" id="PF23940"/>
    </source>
</evidence>
<dbReference type="Pfam" id="PF23940">
    <property type="entry name" value="DUF7275"/>
    <property type="match status" value="1"/>
</dbReference>
<dbReference type="EMBL" id="BAAAHQ010000100">
    <property type="protein sequence ID" value="GAA0955499.1"/>
    <property type="molecule type" value="Genomic_DNA"/>
</dbReference>
<dbReference type="Proteomes" id="UP001501578">
    <property type="component" value="Unassembled WGS sequence"/>
</dbReference>
<dbReference type="InterPro" id="IPR055699">
    <property type="entry name" value="DUF7275"/>
</dbReference>
<sequence length="258" mass="29699">MTGLIIGSTALAFWYADAARAPKDLDVFSAEPVADADAFWDDDFKPWLSGGDGLRWATPNELMTIKASHAYWDLRNGSWPKHMGDMLLMKKLGAQIIPELHHMLYRVWERRYGVKRVDLTQEATDFFNDAVKRIYDHDSIHDSVAYGERPLYESVLKDGATVQVDMSKVRALSYDDQVRLFREEIYATALERKVIPSDYQCSPRWAYAWALRRTITSLTKGWSAQFIVANYDVFHTPDTDYVARHKSRADRLIPLEGK</sequence>
<reference evidence="3" key="1">
    <citation type="journal article" date="2019" name="Int. J. Syst. Evol. Microbiol.">
        <title>The Global Catalogue of Microorganisms (GCM) 10K type strain sequencing project: providing services to taxonomists for standard genome sequencing and annotation.</title>
        <authorList>
            <consortium name="The Broad Institute Genomics Platform"/>
            <consortium name="The Broad Institute Genome Sequencing Center for Infectious Disease"/>
            <person name="Wu L."/>
            <person name="Ma J."/>
        </authorList>
    </citation>
    <scope>NUCLEOTIDE SEQUENCE [LARGE SCALE GENOMIC DNA]</scope>
    <source>
        <strain evidence="3">JCM 11136</strain>
    </source>
</reference>
<organism evidence="2 3">
    <name type="scientific">Nonomuraea longicatena</name>
    <dbReference type="NCBI Taxonomy" id="83682"/>
    <lineage>
        <taxon>Bacteria</taxon>
        <taxon>Bacillati</taxon>
        <taxon>Actinomycetota</taxon>
        <taxon>Actinomycetes</taxon>
        <taxon>Streptosporangiales</taxon>
        <taxon>Streptosporangiaceae</taxon>
        <taxon>Nonomuraea</taxon>
    </lineage>
</organism>
<evidence type="ECO:0000313" key="2">
    <source>
        <dbReference type="EMBL" id="GAA0955499.1"/>
    </source>
</evidence>
<accession>A0ABP4BYH0</accession>
<evidence type="ECO:0000313" key="3">
    <source>
        <dbReference type="Proteomes" id="UP001501578"/>
    </source>
</evidence>
<name>A0ABP4BYH0_9ACTN</name>
<dbReference type="RefSeq" id="WP_343955630.1">
    <property type="nucleotide sequence ID" value="NZ_BAAAHQ010000100.1"/>
</dbReference>
<comment type="caution">
    <text evidence="2">The sequence shown here is derived from an EMBL/GenBank/DDBJ whole genome shotgun (WGS) entry which is preliminary data.</text>
</comment>
<gene>
    <name evidence="2" type="ORF">GCM10009560_79310</name>
</gene>
<protein>
    <recommendedName>
        <fullName evidence="1">DUF7275 domain-containing protein</fullName>
    </recommendedName>
</protein>